<protein>
    <submittedName>
        <fullName evidence="1">Uncharacterized protein</fullName>
    </submittedName>
</protein>
<evidence type="ECO:0000313" key="1">
    <source>
        <dbReference type="EMBL" id="DAG04638.1"/>
    </source>
</evidence>
<proteinExistence type="predicted"/>
<reference evidence="1" key="1">
    <citation type="journal article" date="2021" name="Proc. Natl. Acad. Sci. U.S.A.">
        <title>A Catalog of Tens of Thousands of Viruses from Human Metagenomes Reveals Hidden Associations with Chronic Diseases.</title>
        <authorList>
            <person name="Tisza M.J."/>
            <person name="Buck C.B."/>
        </authorList>
    </citation>
    <scope>NUCLEOTIDE SEQUENCE</scope>
    <source>
        <strain evidence="1">CtDXu9</strain>
    </source>
</reference>
<sequence>MTIEEFARRIKKLMADIPQPFSNYLAEAIAPEVKAKVKEIFDKWVNNYYASYSPIYYSRTYGLRDAYVCEVYGNLLVFESDASLLNGSHRVSNEYIYDRMFFEGWHGGADKGEGHPAPGSLYWRSPFKEYTHWGAMAASSAAPGPKIQSDVKNYFKSGEWHKKVEAVGIDLLINRYGL</sequence>
<dbReference type="EMBL" id="BK016244">
    <property type="protein sequence ID" value="DAG04638.1"/>
    <property type="molecule type" value="Genomic_DNA"/>
</dbReference>
<name>A0A8S5VD82_9CAUD</name>
<accession>A0A8S5VD82</accession>
<organism evidence="1">
    <name type="scientific">Siphoviridae sp. ctDXu9</name>
    <dbReference type="NCBI Taxonomy" id="2825387"/>
    <lineage>
        <taxon>Viruses</taxon>
        <taxon>Duplodnaviria</taxon>
        <taxon>Heunggongvirae</taxon>
        <taxon>Uroviricota</taxon>
        <taxon>Caudoviricetes</taxon>
    </lineage>
</organism>